<sequence length="318" mass="37376">MPIKIPNNLPAVHILEKENIFTMDETRAYAQDIRPLRILLLNLMPTKIVTETQLLRLLGNSPLQVEFDFMYTSTYEPKNTPYEHLVKFYETFDQVKNRKYDGMIITGAPVEQMPFEEVDYWDELCEIMDWSRRNVYSTLHICWGAQAALYYHYGIPKYDLPKKMFGVFPHKVNIKEKMLFRGFDDVFYAPHSRHTEVRREDIEKVARLCILSESDEAGVYAVTDKKYRRLFITGHSEYDPLTLKAEYDRDVAQGLPINIPDNYYPNDDPSQMPVVRWRSAANLLFSNWLNYYVYQTTPFDLEKLVDVNEVSGLYGDGI</sequence>
<keyword evidence="3" id="KW-0028">Amino-acid biosynthesis</keyword>
<dbReference type="FunFam" id="3.40.50.880:FF:000004">
    <property type="entry name" value="Homoserine O-succinyltransferase"/>
    <property type="match status" value="1"/>
</dbReference>
<gene>
    <name evidence="6" type="primary">metAA_2</name>
    <name evidence="6" type="ORF">SDC9_13694</name>
</gene>
<dbReference type="PIRSF" id="PIRSF000450">
    <property type="entry name" value="H_ser_succinyltr"/>
    <property type="match status" value="1"/>
</dbReference>
<dbReference type="PANTHER" id="PTHR20919">
    <property type="entry name" value="HOMOSERINE O-SUCCINYLTRANSFERASE"/>
    <property type="match status" value="1"/>
</dbReference>
<comment type="subcellular location">
    <subcellularLocation>
        <location evidence="1">Cytoplasm</location>
    </subcellularLocation>
</comment>
<comment type="caution">
    <text evidence="6">The sequence shown here is derived from an EMBL/GenBank/DDBJ whole genome shotgun (WGS) entry which is preliminary data.</text>
</comment>
<proteinExistence type="inferred from homology"/>
<dbReference type="GO" id="GO:0004414">
    <property type="term" value="F:homoserine O-acetyltransferase activity"/>
    <property type="evidence" value="ECO:0007669"/>
    <property type="project" value="UniProtKB-EC"/>
</dbReference>
<dbReference type="InterPro" id="IPR033752">
    <property type="entry name" value="MetA_family"/>
</dbReference>
<organism evidence="6">
    <name type="scientific">bioreactor metagenome</name>
    <dbReference type="NCBI Taxonomy" id="1076179"/>
    <lineage>
        <taxon>unclassified sequences</taxon>
        <taxon>metagenomes</taxon>
        <taxon>ecological metagenomes</taxon>
    </lineage>
</organism>
<dbReference type="InterPro" id="IPR005697">
    <property type="entry name" value="HST_MetA"/>
</dbReference>
<dbReference type="SUPFAM" id="SSF52317">
    <property type="entry name" value="Class I glutamine amidotransferase-like"/>
    <property type="match status" value="1"/>
</dbReference>
<keyword evidence="2" id="KW-0963">Cytoplasm</keyword>
<evidence type="ECO:0000256" key="5">
    <source>
        <dbReference type="ARBA" id="ARBA00023315"/>
    </source>
</evidence>
<dbReference type="AlphaFoldDB" id="A0A644TM46"/>
<evidence type="ECO:0000256" key="3">
    <source>
        <dbReference type="ARBA" id="ARBA00022605"/>
    </source>
</evidence>
<dbReference type="InterPro" id="IPR029062">
    <property type="entry name" value="Class_I_gatase-like"/>
</dbReference>
<evidence type="ECO:0000313" key="6">
    <source>
        <dbReference type="EMBL" id="MPL67990.1"/>
    </source>
</evidence>
<dbReference type="GO" id="GO:0019281">
    <property type="term" value="P:L-methionine biosynthetic process from homoserine via O-succinyl-L-homoserine and cystathionine"/>
    <property type="evidence" value="ECO:0007669"/>
    <property type="project" value="InterPro"/>
</dbReference>
<dbReference type="EC" id="2.3.1.31" evidence="6"/>
<keyword evidence="5 6" id="KW-0012">Acyltransferase</keyword>
<dbReference type="CDD" id="cd03131">
    <property type="entry name" value="GATase1_HTS"/>
    <property type="match status" value="1"/>
</dbReference>
<dbReference type="PANTHER" id="PTHR20919:SF0">
    <property type="entry name" value="HOMOSERINE O-SUCCINYLTRANSFERASE"/>
    <property type="match status" value="1"/>
</dbReference>
<evidence type="ECO:0000256" key="1">
    <source>
        <dbReference type="ARBA" id="ARBA00004496"/>
    </source>
</evidence>
<reference evidence="6" key="1">
    <citation type="submission" date="2019-08" db="EMBL/GenBank/DDBJ databases">
        <authorList>
            <person name="Kucharzyk K."/>
            <person name="Murdoch R.W."/>
            <person name="Higgins S."/>
            <person name="Loffler F."/>
        </authorList>
    </citation>
    <scope>NUCLEOTIDE SEQUENCE</scope>
</reference>
<protein>
    <submittedName>
        <fullName evidence="6">Homoserine O-acetyltransferase</fullName>
        <ecNumber evidence="6">2.3.1.31</ecNumber>
    </submittedName>
</protein>
<dbReference type="GO" id="GO:0005737">
    <property type="term" value="C:cytoplasm"/>
    <property type="evidence" value="ECO:0007669"/>
    <property type="project" value="UniProtKB-SubCell"/>
</dbReference>
<evidence type="ECO:0000256" key="4">
    <source>
        <dbReference type="ARBA" id="ARBA00022679"/>
    </source>
</evidence>
<dbReference type="Pfam" id="PF04204">
    <property type="entry name" value="HTS"/>
    <property type="match status" value="1"/>
</dbReference>
<keyword evidence="4 6" id="KW-0808">Transferase</keyword>
<dbReference type="Gene3D" id="3.40.50.880">
    <property type="match status" value="1"/>
</dbReference>
<name>A0A644TM46_9ZZZZ</name>
<evidence type="ECO:0000256" key="2">
    <source>
        <dbReference type="ARBA" id="ARBA00022490"/>
    </source>
</evidence>
<dbReference type="HAMAP" id="MF_00295">
    <property type="entry name" value="MetA_acyltransf"/>
    <property type="match status" value="1"/>
</dbReference>
<dbReference type="GO" id="GO:0008899">
    <property type="term" value="F:homoserine O-succinyltransferase activity"/>
    <property type="evidence" value="ECO:0007669"/>
    <property type="project" value="InterPro"/>
</dbReference>
<accession>A0A644TM46</accession>
<dbReference type="EMBL" id="VSSQ01000039">
    <property type="protein sequence ID" value="MPL67990.1"/>
    <property type="molecule type" value="Genomic_DNA"/>
</dbReference>
<dbReference type="NCBIfam" id="TIGR01001">
    <property type="entry name" value="metA"/>
    <property type="match status" value="1"/>
</dbReference>